<reference evidence="2" key="1">
    <citation type="submission" date="2016-06" db="EMBL/GenBank/DDBJ databases">
        <title>Parallel loss of symbiosis genes in relatives of nitrogen-fixing non-legume Parasponia.</title>
        <authorList>
            <person name="Van Velzen R."/>
            <person name="Holmer R."/>
            <person name="Bu F."/>
            <person name="Rutten L."/>
            <person name="Van Zeijl A."/>
            <person name="Liu W."/>
            <person name="Santuari L."/>
            <person name="Cao Q."/>
            <person name="Sharma T."/>
            <person name="Shen D."/>
            <person name="Roswanjaya Y."/>
            <person name="Wardhani T."/>
            <person name="Kalhor M.S."/>
            <person name="Jansen J."/>
            <person name="Van den Hoogen J."/>
            <person name="Gungor B."/>
            <person name="Hartog M."/>
            <person name="Hontelez J."/>
            <person name="Verver J."/>
            <person name="Yang W.-C."/>
            <person name="Schijlen E."/>
            <person name="Repin R."/>
            <person name="Schilthuizen M."/>
            <person name="Schranz E."/>
            <person name="Heidstra R."/>
            <person name="Miyata K."/>
            <person name="Fedorova E."/>
            <person name="Kohlen W."/>
            <person name="Bisseling T."/>
            <person name="Smit S."/>
            <person name="Geurts R."/>
        </authorList>
    </citation>
    <scope>NUCLEOTIDE SEQUENCE [LARGE SCALE GENOMIC DNA]</scope>
    <source>
        <strain evidence="2">cv. WU1-14</strain>
    </source>
</reference>
<evidence type="ECO:0000313" key="1">
    <source>
        <dbReference type="EMBL" id="PON66223.1"/>
    </source>
</evidence>
<comment type="caution">
    <text evidence="1">The sequence shown here is derived from an EMBL/GenBank/DDBJ whole genome shotgun (WGS) entry which is preliminary data.</text>
</comment>
<name>A0A2P5CYV4_PARAD</name>
<dbReference type="EMBL" id="JXTB01000081">
    <property type="protein sequence ID" value="PON66223.1"/>
    <property type="molecule type" value="Genomic_DNA"/>
</dbReference>
<proteinExistence type="predicted"/>
<gene>
    <name evidence="1" type="ORF">PanWU01x14_110890</name>
</gene>
<keyword evidence="2" id="KW-1185">Reference proteome</keyword>
<dbReference type="AlphaFoldDB" id="A0A2P5CYV4"/>
<sequence>MKAETSYPNQNTGEWLWVSLVHANWVPSLKLGWPSQAIERVPQDKGAGWVPWLSKVWPRVRGPCDNIWLAAAL</sequence>
<organism evidence="1 2">
    <name type="scientific">Parasponia andersonii</name>
    <name type="common">Sponia andersonii</name>
    <dbReference type="NCBI Taxonomy" id="3476"/>
    <lineage>
        <taxon>Eukaryota</taxon>
        <taxon>Viridiplantae</taxon>
        <taxon>Streptophyta</taxon>
        <taxon>Embryophyta</taxon>
        <taxon>Tracheophyta</taxon>
        <taxon>Spermatophyta</taxon>
        <taxon>Magnoliopsida</taxon>
        <taxon>eudicotyledons</taxon>
        <taxon>Gunneridae</taxon>
        <taxon>Pentapetalae</taxon>
        <taxon>rosids</taxon>
        <taxon>fabids</taxon>
        <taxon>Rosales</taxon>
        <taxon>Cannabaceae</taxon>
        <taxon>Parasponia</taxon>
    </lineage>
</organism>
<accession>A0A2P5CYV4</accession>
<evidence type="ECO:0000313" key="2">
    <source>
        <dbReference type="Proteomes" id="UP000237105"/>
    </source>
</evidence>
<dbReference type="Proteomes" id="UP000237105">
    <property type="component" value="Unassembled WGS sequence"/>
</dbReference>
<protein>
    <submittedName>
        <fullName evidence="1">Uncharacterized protein</fullName>
    </submittedName>
</protein>